<keyword evidence="1" id="KW-0732">Signal</keyword>
<organism evidence="2 3">
    <name type="scientific">Teichococcus deserti</name>
    <dbReference type="NCBI Taxonomy" id="1817963"/>
    <lineage>
        <taxon>Bacteria</taxon>
        <taxon>Pseudomonadati</taxon>
        <taxon>Pseudomonadota</taxon>
        <taxon>Alphaproteobacteria</taxon>
        <taxon>Acetobacterales</taxon>
        <taxon>Roseomonadaceae</taxon>
        <taxon>Roseomonas</taxon>
    </lineage>
</organism>
<gene>
    <name evidence="2" type="ORF">BKE38_11235</name>
</gene>
<dbReference type="EMBL" id="MLCO01000090">
    <property type="protein sequence ID" value="ONG54041.1"/>
    <property type="molecule type" value="Genomic_DNA"/>
</dbReference>
<proteinExistence type="predicted"/>
<dbReference type="AlphaFoldDB" id="A0A1V2H2P8"/>
<name>A0A1V2H2P8_9PROT</name>
<dbReference type="Proteomes" id="UP000188879">
    <property type="component" value="Unassembled WGS sequence"/>
</dbReference>
<accession>A0A1V2H2P8</accession>
<keyword evidence="3" id="KW-1185">Reference proteome</keyword>
<dbReference type="RefSeq" id="WP_076957449.1">
    <property type="nucleotide sequence ID" value="NZ_MLCO01000090.1"/>
</dbReference>
<evidence type="ECO:0000313" key="2">
    <source>
        <dbReference type="EMBL" id="ONG54041.1"/>
    </source>
</evidence>
<reference evidence="2 3" key="1">
    <citation type="submission" date="2016-10" db="EMBL/GenBank/DDBJ databases">
        <title>Draft Genome sequence of Roseomonas sp. strain M3.</title>
        <authorList>
            <person name="Subhash Y."/>
            <person name="Lee S."/>
        </authorList>
    </citation>
    <scope>NUCLEOTIDE SEQUENCE [LARGE SCALE GENOMIC DNA]</scope>
    <source>
        <strain evidence="2 3">M3</strain>
    </source>
</reference>
<protein>
    <submittedName>
        <fullName evidence="2">Uncharacterized protein</fullName>
    </submittedName>
</protein>
<sequence>MRLMTKTLAATLMAALLGVAGVAAAPAAQAAMANVLALPAATSDAGAAQEVRYVNRCRRVMVTRRDRYGRQVRVPREVCQRVWVGPRRGPPPRHRS</sequence>
<evidence type="ECO:0000256" key="1">
    <source>
        <dbReference type="SAM" id="SignalP"/>
    </source>
</evidence>
<comment type="caution">
    <text evidence="2">The sequence shown here is derived from an EMBL/GenBank/DDBJ whole genome shotgun (WGS) entry which is preliminary data.</text>
</comment>
<feature type="chain" id="PRO_5012685700" evidence="1">
    <location>
        <begin position="31"/>
        <end position="96"/>
    </location>
</feature>
<evidence type="ECO:0000313" key="3">
    <source>
        <dbReference type="Proteomes" id="UP000188879"/>
    </source>
</evidence>
<feature type="signal peptide" evidence="1">
    <location>
        <begin position="1"/>
        <end position="30"/>
    </location>
</feature>